<keyword evidence="2" id="KW-0472">Membrane</keyword>
<dbReference type="STRING" id="690879.TSACC_2848"/>
<feature type="transmembrane region" description="Helical" evidence="2">
    <location>
        <begin position="110"/>
        <end position="126"/>
    </location>
</feature>
<dbReference type="EMBL" id="BDCO01000002">
    <property type="protein sequence ID" value="GAT32449.1"/>
    <property type="molecule type" value="Genomic_DNA"/>
</dbReference>
<dbReference type="AlphaFoldDB" id="A0A146G3P7"/>
<organism evidence="3 4">
    <name type="scientific">Terrimicrobium sacchariphilum</name>
    <dbReference type="NCBI Taxonomy" id="690879"/>
    <lineage>
        <taxon>Bacteria</taxon>
        <taxon>Pseudomonadati</taxon>
        <taxon>Verrucomicrobiota</taxon>
        <taxon>Terrimicrobiia</taxon>
        <taxon>Terrimicrobiales</taxon>
        <taxon>Terrimicrobiaceae</taxon>
        <taxon>Terrimicrobium</taxon>
    </lineage>
</organism>
<accession>A0A146G3P7</accession>
<feature type="transmembrane region" description="Helical" evidence="2">
    <location>
        <begin position="138"/>
        <end position="162"/>
    </location>
</feature>
<proteinExistence type="predicted"/>
<sequence>MMKSRLISIWDALRASYWFVPTLMSVGAVALSIGALKVDARLGLTGAREIGWLWAGGPDGARSILSTIASSMITVAGVVFSITIVALTLASSQFGPRLLRNFLRDSINQVVMGTFVATYLYCLLVLREVKSVAEQAPFVPYLSVTVAIALTTASLAMLILYIHHIARSIGAETLVANVAAELRESLHSLFPEQIGESKSAPAAREAGKAEPEERTPVLAPRGGYIQAIEGDTLLAFASEKALVVHLLRRPGDFVPEGARLAEVWPPQRVDDEAQATVVDAHLIASSRTPRQDAEYCINQLVEIALRALSPGINDPFTAISCVHWLGDALGFAAQREMPAPHRADEKGVVRVIAKVSSFQGLADAALNGIRQYGASNPAVAIAMLQVIGEIAPRVTRPEDRQTLLRHAEAIFEDAMARSPNAGDAADMQTHRDSVCRLYAA</sequence>
<evidence type="ECO:0000256" key="2">
    <source>
        <dbReference type="SAM" id="Phobius"/>
    </source>
</evidence>
<evidence type="ECO:0008006" key="5">
    <source>
        <dbReference type="Google" id="ProtNLM"/>
    </source>
</evidence>
<feature type="region of interest" description="Disordered" evidence="1">
    <location>
        <begin position="195"/>
        <end position="215"/>
    </location>
</feature>
<keyword evidence="2" id="KW-1133">Transmembrane helix</keyword>
<evidence type="ECO:0000256" key="1">
    <source>
        <dbReference type="SAM" id="MobiDB-lite"/>
    </source>
</evidence>
<protein>
    <recommendedName>
        <fullName evidence="5">DUF2254 domain-containing protein</fullName>
    </recommendedName>
</protein>
<keyword evidence="2" id="KW-0812">Transmembrane</keyword>
<keyword evidence="4" id="KW-1185">Reference proteome</keyword>
<dbReference type="InParanoid" id="A0A146G3P7"/>
<reference evidence="4" key="1">
    <citation type="journal article" date="2017" name="Genome Announc.">
        <title>Draft Genome Sequence of Terrimicrobium sacchariphilum NM-5T, a Facultative Anaerobic Soil Bacterium of the Class Spartobacteria.</title>
        <authorList>
            <person name="Qiu Y.L."/>
            <person name="Tourlousse D.M."/>
            <person name="Matsuura N."/>
            <person name="Ohashi A."/>
            <person name="Sekiguchi Y."/>
        </authorList>
    </citation>
    <scope>NUCLEOTIDE SEQUENCE [LARGE SCALE GENOMIC DNA]</scope>
    <source>
        <strain evidence="4">NM-5</strain>
    </source>
</reference>
<dbReference type="Pfam" id="PF10011">
    <property type="entry name" value="DUF2254"/>
    <property type="match status" value="1"/>
</dbReference>
<name>A0A146G3P7_TERSA</name>
<comment type="caution">
    <text evidence="3">The sequence shown here is derived from an EMBL/GenBank/DDBJ whole genome shotgun (WGS) entry which is preliminary data.</text>
</comment>
<evidence type="ECO:0000313" key="4">
    <source>
        <dbReference type="Proteomes" id="UP000076023"/>
    </source>
</evidence>
<gene>
    <name evidence="3" type="ORF">TSACC_2848</name>
</gene>
<dbReference type="OrthoDB" id="2955631at2"/>
<dbReference type="Proteomes" id="UP000076023">
    <property type="component" value="Unassembled WGS sequence"/>
</dbReference>
<dbReference type="RefSeq" id="WP_084400199.1">
    <property type="nucleotide sequence ID" value="NZ_BDCO01000002.1"/>
</dbReference>
<evidence type="ECO:0000313" key="3">
    <source>
        <dbReference type="EMBL" id="GAT32449.1"/>
    </source>
</evidence>
<feature type="compositionally biased region" description="Basic and acidic residues" evidence="1">
    <location>
        <begin position="205"/>
        <end position="215"/>
    </location>
</feature>
<feature type="transmembrane region" description="Helical" evidence="2">
    <location>
        <begin position="64"/>
        <end position="89"/>
    </location>
</feature>
<feature type="transmembrane region" description="Helical" evidence="2">
    <location>
        <begin position="12"/>
        <end position="36"/>
    </location>
</feature>
<dbReference type="InterPro" id="IPR018723">
    <property type="entry name" value="DUF2254_membrane"/>
</dbReference>